<feature type="transmembrane region" description="Helical" evidence="2">
    <location>
        <begin position="12"/>
        <end position="35"/>
    </location>
</feature>
<keyword evidence="2" id="KW-0812">Transmembrane</keyword>
<proteinExistence type="predicted"/>
<evidence type="ECO:0000313" key="4">
    <source>
        <dbReference type="Proteomes" id="UP000321304"/>
    </source>
</evidence>
<dbReference type="Proteomes" id="UP000321304">
    <property type="component" value="Unassembled WGS sequence"/>
</dbReference>
<evidence type="ECO:0000256" key="1">
    <source>
        <dbReference type="SAM" id="MobiDB-lite"/>
    </source>
</evidence>
<keyword evidence="2" id="KW-0472">Membrane</keyword>
<evidence type="ECO:0000313" key="3">
    <source>
        <dbReference type="EMBL" id="TWB96152.1"/>
    </source>
</evidence>
<protein>
    <recommendedName>
        <fullName evidence="5">DUF805 domain-containing protein</fullName>
    </recommendedName>
</protein>
<feature type="transmembrane region" description="Helical" evidence="2">
    <location>
        <begin position="55"/>
        <end position="73"/>
    </location>
</feature>
<dbReference type="RefSeq" id="WP_146988440.1">
    <property type="nucleotide sequence ID" value="NZ_VITY01000008.1"/>
</dbReference>
<sequence>MLNYIFGFNARIGRLAFFFCGFVAGIGFLMLVYGITGNAPASGRTDVLLAQAANSPALIFSFYGMLVVCFMLQSMRVRDIGWDPVCVMAAWIALMVLDRAVAGRFPEYALTYQHTTTVVGTAVNGVMNLVLMFWPGSGRSDEASSLPRESGGDGMFERNGAPAAAGSRVARIASGEFGGKTR</sequence>
<dbReference type="EMBL" id="VITY01000008">
    <property type="protein sequence ID" value="TWB96152.1"/>
    <property type="molecule type" value="Genomic_DNA"/>
</dbReference>
<evidence type="ECO:0000256" key="2">
    <source>
        <dbReference type="SAM" id="Phobius"/>
    </source>
</evidence>
<reference evidence="3 4" key="1">
    <citation type="submission" date="2019-06" db="EMBL/GenBank/DDBJ databases">
        <title>Genomic Encyclopedia of Type Strains, Phase IV (KMG-V): Genome sequencing to study the core and pangenomes of soil and plant-associated prokaryotes.</title>
        <authorList>
            <person name="Whitman W."/>
        </authorList>
    </citation>
    <scope>NUCLEOTIDE SEQUENCE [LARGE SCALE GENOMIC DNA]</scope>
    <source>
        <strain evidence="3 4">BR 10355</strain>
    </source>
</reference>
<accession>A0A560LLQ8</accession>
<feature type="transmembrane region" description="Helical" evidence="2">
    <location>
        <begin position="80"/>
        <end position="97"/>
    </location>
</feature>
<feature type="region of interest" description="Disordered" evidence="1">
    <location>
        <begin position="139"/>
        <end position="167"/>
    </location>
</feature>
<dbReference type="AlphaFoldDB" id="A0A560LLQ8"/>
<feature type="transmembrane region" description="Helical" evidence="2">
    <location>
        <begin position="117"/>
        <end position="134"/>
    </location>
</feature>
<organism evidence="3 4">
    <name type="scientific">Bradyrhizobium macuxiense</name>
    <dbReference type="NCBI Taxonomy" id="1755647"/>
    <lineage>
        <taxon>Bacteria</taxon>
        <taxon>Pseudomonadati</taxon>
        <taxon>Pseudomonadota</taxon>
        <taxon>Alphaproteobacteria</taxon>
        <taxon>Hyphomicrobiales</taxon>
        <taxon>Nitrobacteraceae</taxon>
        <taxon>Bradyrhizobium</taxon>
    </lineage>
</organism>
<evidence type="ECO:0008006" key="5">
    <source>
        <dbReference type="Google" id="ProtNLM"/>
    </source>
</evidence>
<name>A0A560LLQ8_9BRAD</name>
<keyword evidence="2" id="KW-1133">Transmembrane helix</keyword>
<gene>
    <name evidence="3" type="ORF">FBZ93_108194</name>
</gene>
<keyword evidence="4" id="KW-1185">Reference proteome</keyword>
<dbReference type="OrthoDB" id="8365251at2"/>
<comment type="caution">
    <text evidence="3">The sequence shown here is derived from an EMBL/GenBank/DDBJ whole genome shotgun (WGS) entry which is preliminary data.</text>
</comment>